<dbReference type="InterPro" id="IPR036390">
    <property type="entry name" value="WH_DNA-bd_sf"/>
</dbReference>
<dbReference type="RefSeq" id="WP_189060205.1">
    <property type="nucleotide sequence ID" value="NZ_BMMK01000022.1"/>
</dbReference>
<dbReference type="Proteomes" id="UP000637578">
    <property type="component" value="Unassembled WGS sequence"/>
</dbReference>
<protein>
    <submittedName>
        <fullName evidence="1">Uncharacterized protein</fullName>
    </submittedName>
</protein>
<reference evidence="1" key="1">
    <citation type="journal article" date="2014" name="Int. J. Syst. Evol. Microbiol.">
        <title>Complete genome sequence of Corynebacterium casei LMG S-19264T (=DSM 44701T), isolated from a smear-ripened cheese.</title>
        <authorList>
            <consortium name="US DOE Joint Genome Institute (JGI-PGF)"/>
            <person name="Walter F."/>
            <person name="Albersmeier A."/>
            <person name="Kalinowski J."/>
            <person name="Ruckert C."/>
        </authorList>
    </citation>
    <scope>NUCLEOTIDE SEQUENCE</scope>
    <source>
        <strain evidence="1">CGMCC 4.5737</strain>
    </source>
</reference>
<dbReference type="SUPFAM" id="SSF46785">
    <property type="entry name" value="Winged helix' DNA-binding domain"/>
    <property type="match status" value="1"/>
</dbReference>
<reference evidence="1" key="2">
    <citation type="submission" date="2020-09" db="EMBL/GenBank/DDBJ databases">
        <authorList>
            <person name="Sun Q."/>
            <person name="Zhou Y."/>
        </authorList>
    </citation>
    <scope>NUCLEOTIDE SEQUENCE</scope>
    <source>
        <strain evidence="1">CGMCC 4.5737</strain>
    </source>
</reference>
<dbReference type="EMBL" id="BMMK01000022">
    <property type="protein sequence ID" value="GGM67776.1"/>
    <property type="molecule type" value="Genomic_DNA"/>
</dbReference>
<accession>A0A8J3FWN0</accession>
<evidence type="ECO:0000313" key="2">
    <source>
        <dbReference type="Proteomes" id="UP000637578"/>
    </source>
</evidence>
<dbReference type="AlphaFoldDB" id="A0A8J3FWN0"/>
<sequence>MLGRLVRWIAGVGTGLRPGPWIDGLTTEEIAHRAGIPPRVARRRLEDLRRVGWVVYCGRRWYQHHGTPPVHSW</sequence>
<gene>
    <name evidence="1" type="ORF">GCM10012275_42980</name>
</gene>
<organism evidence="1 2">
    <name type="scientific">Longimycelium tulufanense</name>
    <dbReference type="NCBI Taxonomy" id="907463"/>
    <lineage>
        <taxon>Bacteria</taxon>
        <taxon>Bacillati</taxon>
        <taxon>Actinomycetota</taxon>
        <taxon>Actinomycetes</taxon>
        <taxon>Pseudonocardiales</taxon>
        <taxon>Pseudonocardiaceae</taxon>
        <taxon>Longimycelium</taxon>
    </lineage>
</organism>
<keyword evidence="2" id="KW-1185">Reference proteome</keyword>
<evidence type="ECO:0000313" key="1">
    <source>
        <dbReference type="EMBL" id="GGM67776.1"/>
    </source>
</evidence>
<comment type="caution">
    <text evidence="1">The sequence shown here is derived from an EMBL/GenBank/DDBJ whole genome shotgun (WGS) entry which is preliminary data.</text>
</comment>
<name>A0A8J3FWN0_9PSEU</name>
<proteinExistence type="predicted"/>